<dbReference type="Gene3D" id="2.40.50.100">
    <property type="match status" value="1"/>
</dbReference>
<evidence type="ECO:0000259" key="5">
    <source>
        <dbReference type="Pfam" id="PF12275"/>
    </source>
</evidence>
<evidence type="ECO:0000256" key="1">
    <source>
        <dbReference type="ARBA" id="ARBA00004196"/>
    </source>
</evidence>
<sequence>MKTVKKIIETIQHDVIGTGNRFIAIAWFACLSGLIILGLYLNSETRSFLGVADSREQQVSFEYPVSIKELHVLSGQTVRKGDLMMELDQSELNEKIRLVRAQLLRLHSEKSLRSQLNLIVSNSSAGDLADPLNVDIEDLNEQLADLEEQRKNLFVFAQVDGVVGGVNFRRGEKVPAFTSVLTLSPDSPTYVEGFLHESLRTKLEVGKTVSITPLSSGTAALEGKIVSVGSRIILIPPRLAHYPNMQVYGREVVIEIPPHNGLLLGEKVQIKPRFDFISLPQATASAAEATKTSPVGVSVDPLPMNFPKELSKRFSFEPSGAIYLEDLKKFLVVSDDTDEEKSATLFLVNADGSVETQVLTVPGVKKISDLESISQQDGYIYLLTSQGLNKKGKDKKNRNQMVRVKRSGLNLSDTKVVEFKPLLFAALNSSTDKDLKKLTQAGKDFEIESHFVMGKDLILGLKGPLKEGHAIILKVKDFASLFDKSELKASQVSLWHTVKLETDEGVHRLSDLIHHDGKLYAASVCPQEDCGAIWMLRDQDGTLTSSQIKFFKGVKPEGLAFNTHQRSLMVTFDEKNDTALFAKVEVK</sequence>
<dbReference type="SUPFAM" id="SSF111369">
    <property type="entry name" value="HlyD-like secretion proteins"/>
    <property type="match status" value="1"/>
</dbReference>
<gene>
    <name evidence="6" type="ORF">AZI86_01190</name>
</gene>
<dbReference type="Proteomes" id="UP000075320">
    <property type="component" value="Unassembled WGS sequence"/>
</dbReference>
<proteinExistence type="predicted"/>
<name>A0A150WN49_BDEBC</name>
<keyword evidence="2 3" id="KW-0175">Coiled coil</keyword>
<keyword evidence="4" id="KW-0472">Membrane</keyword>
<dbReference type="PANTHER" id="PTHR32347">
    <property type="entry name" value="EFFLUX SYSTEM COMPONENT YKNX-RELATED"/>
    <property type="match status" value="1"/>
</dbReference>
<accession>A0A150WN49</accession>
<evidence type="ECO:0000256" key="2">
    <source>
        <dbReference type="ARBA" id="ARBA00023054"/>
    </source>
</evidence>
<dbReference type="AlphaFoldDB" id="A0A150WN49"/>
<evidence type="ECO:0000313" key="6">
    <source>
        <dbReference type="EMBL" id="KYG65719.1"/>
    </source>
</evidence>
<evidence type="ECO:0000256" key="3">
    <source>
        <dbReference type="SAM" id="Coils"/>
    </source>
</evidence>
<dbReference type="Pfam" id="PF12275">
    <property type="entry name" value="DUF3616"/>
    <property type="match status" value="1"/>
</dbReference>
<evidence type="ECO:0000256" key="4">
    <source>
        <dbReference type="SAM" id="Phobius"/>
    </source>
</evidence>
<feature type="coiled-coil region" evidence="3">
    <location>
        <begin position="129"/>
        <end position="156"/>
    </location>
</feature>
<comment type="subcellular location">
    <subcellularLocation>
        <location evidence="1">Cell envelope</location>
    </subcellularLocation>
</comment>
<dbReference type="OrthoDB" id="9810504at2"/>
<dbReference type="InterPro" id="IPR050465">
    <property type="entry name" value="UPF0194_transport"/>
</dbReference>
<protein>
    <recommendedName>
        <fullName evidence="5">DUF3616 domain-containing protein</fullName>
    </recommendedName>
</protein>
<comment type="caution">
    <text evidence="6">The sequence shown here is derived from an EMBL/GenBank/DDBJ whole genome shotgun (WGS) entry which is preliminary data.</text>
</comment>
<dbReference type="EMBL" id="LUKE01000001">
    <property type="protein sequence ID" value="KYG65719.1"/>
    <property type="molecule type" value="Genomic_DNA"/>
</dbReference>
<feature type="domain" description="DUF3616" evidence="5">
    <location>
        <begin position="432"/>
        <end position="481"/>
    </location>
</feature>
<dbReference type="GO" id="GO:0030313">
    <property type="term" value="C:cell envelope"/>
    <property type="evidence" value="ECO:0007669"/>
    <property type="project" value="UniProtKB-SubCell"/>
</dbReference>
<feature type="transmembrane region" description="Helical" evidence="4">
    <location>
        <begin position="21"/>
        <end position="41"/>
    </location>
</feature>
<organism evidence="6 7">
    <name type="scientific">Bdellovibrio bacteriovorus</name>
    <dbReference type="NCBI Taxonomy" id="959"/>
    <lineage>
        <taxon>Bacteria</taxon>
        <taxon>Pseudomonadati</taxon>
        <taxon>Bdellovibrionota</taxon>
        <taxon>Bdellovibrionia</taxon>
        <taxon>Bdellovibrionales</taxon>
        <taxon>Pseudobdellovibrionaceae</taxon>
        <taxon>Bdellovibrio</taxon>
    </lineage>
</organism>
<reference evidence="6 7" key="1">
    <citation type="submission" date="2016-03" db="EMBL/GenBank/DDBJ databases">
        <authorList>
            <person name="Ploux O."/>
        </authorList>
    </citation>
    <scope>NUCLEOTIDE SEQUENCE [LARGE SCALE GENOMIC DNA]</scope>
    <source>
        <strain evidence="6 7">R0</strain>
    </source>
</reference>
<keyword evidence="4" id="KW-0812">Transmembrane</keyword>
<dbReference type="RefSeq" id="WP_061833263.1">
    <property type="nucleotide sequence ID" value="NZ_LUKE01000001.1"/>
</dbReference>
<dbReference type="PANTHER" id="PTHR32347:SF14">
    <property type="entry name" value="EFFLUX SYSTEM COMPONENT YKNX-RELATED"/>
    <property type="match status" value="1"/>
</dbReference>
<evidence type="ECO:0000313" key="7">
    <source>
        <dbReference type="Proteomes" id="UP000075320"/>
    </source>
</evidence>
<keyword evidence="4" id="KW-1133">Transmembrane helix</keyword>
<dbReference type="InterPro" id="IPR022060">
    <property type="entry name" value="DUF3616"/>
</dbReference>
<keyword evidence="7" id="KW-1185">Reference proteome</keyword>